<dbReference type="FunFam" id="3.40.250.10:FF:000035">
    <property type="entry name" value="Thiosulfate sulfurtransferase"/>
    <property type="match status" value="1"/>
</dbReference>
<gene>
    <name evidence="5" type="ORF">C7445_104114</name>
</gene>
<organism evidence="5 6">
    <name type="scientific">Alicyclobacillus sacchari</name>
    <dbReference type="NCBI Taxonomy" id="392010"/>
    <lineage>
        <taxon>Bacteria</taxon>
        <taxon>Bacillati</taxon>
        <taxon>Bacillota</taxon>
        <taxon>Bacilli</taxon>
        <taxon>Bacillales</taxon>
        <taxon>Alicyclobacillaceae</taxon>
        <taxon>Alicyclobacillus</taxon>
    </lineage>
</organism>
<dbReference type="InterPro" id="IPR045078">
    <property type="entry name" value="TST/MPST-like"/>
</dbReference>
<protein>
    <submittedName>
        <fullName evidence="5">Thiosulfate/3-mercaptopyruvate sulfurtransferase</fullName>
    </submittedName>
</protein>
<keyword evidence="2" id="KW-0677">Repeat</keyword>
<dbReference type="InterPro" id="IPR001763">
    <property type="entry name" value="Rhodanese-like_dom"/>
</dbReference>
<proteinExistence type="predicted"/>
<keyword evidence="1 5" id="KW-0808">Transferase</keyword>
<dbReference type="PROSITE" id="PS50206">
    <property type="entry name" value="RHODANESE_3"/>
    <property type="match status" value="2"/>
</dbReference>
<evidence type="ECO:0000313" key="6">
    <source>
        <dbReference type="Proteomes" id="UP000294581"/>
    </source>
</evidence>
<dbReference type="SUPFAM" id="SSF52821">
    <property type="entry name" value="Rhodanese/Cell cycle control phosphatase"/>
    <property type="match status" value="2"/>
</dbReference>
<keyword evidence="5" id="KW-0670">Pyruvate</keyword>
<evidence type="ECO:0000313" key="5">
    <source>
        <dbReference type="EMBL" id="TDY49603.1"/>
    </source>
</evidence>
<name>A0A4R8LQ05_9BACL</name>
<reference evidence="5 6" key="1">
    <citation type="submission" date="2019-03" db="EMBL/GenBank/DDBJ databases">
        <title>Genomic Encyclopedia of Type Strains, Phase IV (KMG-IV): sequencing the most valuable type-strain genomes for metagenomic binning, comparative biology and taxonomic classification.</title>
        <authorList>
            <person name="Goeker M."/>
        </authorList>
    </citation>
    <scope>NUCLEOTIDE SEQUENCE [LARGE SCALE GENOMIC DNA]</scope>
    <source>
        <strain evidence="5 6">DSM 17974</strain>
    </source>
</reference>
<dbReference type="Proteomes" id="UP000294581">
    <property type="component" value="Unassembled WGS sequence"/>
</dbReference>
<feature type="region of interest" description="Disordered" evidence="3">
    <location>
        <begin position="51"/>
        <end position="70"/>
    </location>
</feature>
<evidence type="ECO:0000259" key="4">
    <source>
        <dbReference type="PROSITE" id="PS50206"/>
    </source>
</evidence>
<dbReference type="SMART" id="SM00450">
    <property type="entry name" value="RHOD"/>
    <property type="match status" value="2"/>
</dbReference>
<dbReference type="EMBL" id="SORF01000004">
    <property type="protein sequence ID" value="TDY49603.1"/>
    <property type="molecule type" value="Genomic_DNA"/>
</dbReference>
<dbReference type="PANTHER" id="PTHR11364:SF27">
    <property type="entry name" value="SULFURTRANSFERASE"/>
    <property type="match status" value="1"/>
</dbReference>
<feature type="domain" description="Rhodanese" evidence="4">
    <location>
        <begin position="161"/>
        <end position="272"/>
    </location>
</feature>
<sequence>MLVSVAELAAHAADPNWTVFDCRFRLTDPNWGKAAYDEGHIPHAHHLDLERDLSDPPQAHGGRHPLPDTNRLAKRVGECGARPDSVIVVYDGGEGMAARAWWLLRHIGARDVRMLDGGLAAWTKAGLALSTDPPAAVPAVFEPRVAMDDMVNVNDVREIVQSGSALLVDARQPARYRGEIEPMDKVAGHIPGAVNHPWEEGIHPDGTWLSPSEQRTRFRDLADVGDPIVVYCGSGVTACSTLFALELAGIRGVRLYPGSWSDWISYAENPIAVGDGEVKR</sequence>
<feature type="domain" description="Rhodanese" evidence="4">
    <location>
        <begin position="13"/>
        <end position="131"/>
    </location>
</feature>
<dbReference type="OrthoDB" id="9770030at2"/>
<keyword evidence="6" id="KW-1185">Reference proteome</keyword>
<evidence type="ECO:0000256" key="1">
    <source>
        <dbReference type="ARBA" id="ARBA00022679"/>
    </source>
</evidence>
<dbReference type="PANTHER" id="PTHR11364">
    <property type="entry name" value="THIOSULFATE SULFERTANSFERASE"/>
    <property type="match status" value="1"/>
</dbReference>
<dbReference type="GO" id="GO:0004792">
    <property type="term" value="F:thiosulfate-cyanide sulfurtransferase activity"/>
    <property type="evidence" value="ECO:0007669"/>
    <property type="project" value="TreeGrafter"/>
</dbReference>
<accession>A0A4R8LQ05</accession>
<comment type="caution">
    <text evidence="5">The sequence shown here is derived from an EMBL/GenBank/DDBJ whole genome shotgun (WGS) entry which is preliminary data.</text>
</comment>
<dbReference type="InterPro" id="IPR036873">
    <property type="entry name" value="Rhodanese-like_dom_sf"/>
</dbReference>
<dbReference type="RefSeq" id="WP_134159048.1">
    <property type="nucleotide sequence ID" value="NZ_SORF01000004.1"/>
</dbReference>
<dbReference type="Pfam" id="PF00581">
    <property type="entry name" value="Rhodanese"/>
    <property type="match status" value="2"/>
</dbReference>
<dbReference type="Gene3D" id="3.40.250.10">
    <property type="entry name" value="Rhodanese-like domain"/>
    <property type="match status" value="2"/>
</dbReference>
<evidence type="ECO:0000256" key="3">
    <source>
        <dbReference type="SAM" id="MobiDB-lite"/>
    </source>
</evidence>
<evidence type="ECO:0000256" key="2">
    <source>
        <dbReference type="ARBA" id="ARBA00022737"/>
    </source>
</evidence>
<dbReference type="AlphaFoldDB" id="A0A4R8LQ05"/>
<dbReference type="CDD" id="cd01449">
    <property type="entry name" value="TST_Repeat_2"/>
    <property type="match status" value="1"/>
</dbReference>
<dbReference type="CDD" id="cd01448">
    <property type="entry name" value="TST_Repeat_1"/>
    <property type="match status" value="1"/>
</dbReference>